<dbReference type="Pfam" id="PF11138">
    <property type="entry name" value="DUF2911"/>
    <property type="match status" value="1"/>
</dbReference>
<evidence type="ECO:0008006" key="4">
    <source>
        <dbReference type="Google" id="ProtNLM"/>
    </source>
</evidence>
<dbReference type="InterPro" id="IPR021314">
    <property type="entry name" value="DUF2911"/>
</dbReference>
<reference evidence="2 3" key="1">
    <citation type="submission" date="2016-10" db="EMBL/GenBank/DDBJ databases">
        <authorList>
            <person name="de Groot N.N."/>
        </authorList>
    </citation>
    <scope>NUCLEOTIDE SEQUENCE [LARGE SCALE GENOMIC DNA]</scope>
    <source>
        <strain evidence="2 3">CGMCC 1.7005</strain>
    </source>
</reference>
<feature type="chain" id="PRO_5014647374" description="DUF2911 domain-containing protein" evidence="1">
    <location>
        <begin position="19"/>
        <end position="299"/>
    </location>
</feature>
<proteinExistence type="predicted"/>
<dbReference type="EMBL" id="FPAS01000001">
    <property type="protein sequence ID" value="SFT52680.1"/>
    <property type="molecule type" value="Genomic_DNA"/>
</dbReference>
<organism evidence="2 3">
    <name type="scientific">Lishizhenia tianjinensis</name>
    <dbReference type="NCBI Taxonomy" id="477690"/>
    <lineage>
        <taxon>Bacteria</taxon>
        <taxon>Pseudomonadati</taxon>
        <taxon>Bacteroidota</taxon>
        <taxon>Flavobacteriia</taxon>
        <taxon>Flavobacteriales</taxon>
        <taxon>Crocinitomicaceae</taxon>
        <taxon>Lishizhenia</taxon>
    </lineage>
</organism>
<evidence type="ECO:0000313" key="3">
    <source>
        <dbReference type="Proteomes" id="UP000236454"/>
    </source>
</evidence>
<accession>A0A1I6YQI0</accession>
<sequence>MKKLLVLSMALISSLTFAQFQDGLSVKKSARKTESSTFGLGKIEVNYGSPKKKGRKLFGELVPYGKIWRVGADNATSIEMNTSFYVGGNRVDAGKYALFLIPEESGDWKLMLNKNADQWGAYAYDKELNVLETTVKVGSVKEEVEALDIRFHELADGKGTLEIVWGTTQINVPMSVKLTEQFDDKFAAIMKATPEGDKWAAYAQSADFLLNQNYKLNEALEYAMTSVSMMEALSDEAKAKLGYYKGYVNFTLARAYAANGDKENAKKMIAKVQADNGDGSYYSYERNTPVVDALLKEVK</sequence>
<evidence type="ECO:0000313" key="2">
    <source>
        <dbReference type="EMBL" id="SFT52680.1"/>
    </source>
</evidence>
<dbReference type="OrthoDB" id="187854at2"/>
<protein>
    <recommendedName>
        <fullName evidence="4">DUF2911 domain-containing protein</fullName>
    </recommendedName>
</protein>
<dbReference type="Proteomes" id="UP000236454">
    <property type="component" value="Unassembled WGS sequence"/>
</dbReference>
<evidence type="ECO:0000256" key="1">
    <source>
        <dbReference type="SAM" id="SignalP"/>
    </source>
</evidence>
<gene>
    <name evidence="2" type="ORF">SAMN05216474_1090</name>
</gene>
<dbReference type="AlphaFoldDB" id="A0A1I6YQI0"/>
<dbReference type="RefSeq" id="WP_090247290.1">
    <property type="nucleotide sequence ID" value="NZ_FPAS01000001.1"/>
</dbReference>
<keyword evidence="1" id="KW-0732">Signal</keyword>
<feature type="signal peptide" evidence="1">
    <location>
        <begin position="1"/>
        <end position="18"/>
    </location>
</feature>
<keyword evidence="3" id="KW-1185">Reference proteome</keyword>
<name>A0A1I6YQI0_9FLAO</name>
<dbReference type="STRING" id="477690.SAMN05216474_1090"/>